<name>A0A5N5WM22_9EURO</name>
<gene>
    <name evidence="2" type="ORF">BDV29DRAFT_162103</name>
</gene>
<dbReference type="OrthoDB" id="5398877at2759"/>
<dbReference type="Proteomes" id="UP000326565">
    <property type="component" value="Unassembled WGS sequence"/>
</dbReference>
<reference evidence="2 3" key="1">
    <citation type="submission" date="2019-04" db="EMBL/GenBank/DDBJ databases">
        <title>Friends and foes A comparative genomics study of 23 Aspergillus species from section Flavi.</title>
        <authorList>
            <consortium name="DOE Joint Genome Institute"/>
            <person name="Kjaerbolling I."/>
            <person name="Vesth T."/>
            <person name="Frisvad J.C."/>
            <person name="Nybo J.L."/>
            <person name="Theobald S."/>
            <person name="Kildgaard S."/>
            <person name="Isbrandt T."/>
            <person name="Kuo A."/>
            <person name="Sato A."/>
            <person name="Lyhne E.K."/>
            <person name="Kogle M.E."/>
            <person name="Wiebenga A."/>
            <person name="Kun R.S."/>
            <person name="Lubbers R.J."/>
            <person name="Makela M.R."/>
            <person name="Barry K."/>
            <person name="Chovatia M."/>
            <person name="Clum A."/>
            <person name="Daum C."/>
            <person name="Haridas S."/>
            <person name="He G."/>
            <person name="LaButti K."/>
            <person name="Lipzen A."/>
            <person name="Mondo S."/>
            <person name="Riley R."/>
            <person name="Salamov A."/>
            <person name="Simmons B.A."/>
            <person name="Magnuson J.K."/>
            <person name="Henrissat B."/>
            <person name="Mortensen U.H."/>
            <person name="Larsen T.O."/>
            <person name="Devries R.P."/>
            <person name="Grigoriev I.V."/>
            <person name="Machida M."/>
            <person name="Baker S.E."/>
            <person name="Andersen M.R."/>
        </authorList>
    </citation>
    <scope>NUCLEOTIDE SEQUENCE [LARGE SCALE GENOMIC DNA]</scope>
    <source>
        <strain evidence="2 3">CBS 151.66</strain>
    </source>
</reference>
<accession>A0A5N5WM22</accession>
<evidence type="ECO:0000313" key="3">
    <source>
        <dbReference type="Proteomes" id="UP000326565"/>
    </source>
</evidence>
<proteinExistence type="predicted"/>
<dbReference type="AlphaFoldDB" id="A0A5N5WM22"/>
<feature type="signal peptide" evidence="1">
    <location>
        <begin position="1"/>
        <end position="21"/>
    </location>
</feature>
<evidence type="ECO:0000256" key="1">
    <source>
        <dbReference type="SAM" id="SignalP"/>
    </source>
</evidence>
<protein>
    <submittedName>
        <fullName evidence="2">Uncharacterized protein</fullName>
    </submittedName>
</protein>
<dbReference type="EMBL" id="ML732375">
    <property type="protein sequence ID" value="KAB8068747.1"/>
    <property type="molecule type" value="Genomic_DNA"/>
</dbReference>
<feature type="chain" id="PRO_5025046374" evidence="1">
    <location>
        <begin position="22"/>
        <end position="233"/>
    </location>
</feature>
<keyword evidence="3" id="KW-1185">Reference proteome</keyword>
<sequence length="233" mass="25984">MFLPRALTLAIYGTLIVNVAASLFSPTKRNDITCDKKKNAQCAGGYKRMHAEAKAYPYGSYCERCCNESERKSCAAKKCTYWEDECVMYPQAKDIFKSALGWRDGPIAMSQLICTDKNIGQPKGTKGPGGRFIAVVKHPSISWRSVQYTREPANYKDGKRVSTELVAKQKACQIKFDENDNDWGQDFVRVDCVSISEAQWAQIGTLIEGSCKKGSRLNSRKWTLGNKASTSCC</sequence>
<organism evidence="2 3">
    <name type="scientific">Aspergillus leporis</name>
    <dbReference type="NCBI Taxonomy" id="41062"/>
    <lineage>
        <taxon>Eukaryota</taxon>
        <taxon>Fungi</taxon>
        <taxon>Dikarya</taxon>
        <taxon>Ascomycota</taxon>
        <taxon>Pezizomycotina</taxon>
        <taxon>Eurotiomycetes</taxon>
        <taxon>Eurotiomycetidae</taxon>
        <taxon>Eurotiales</taxon>
        <taxon>Aspergillaceae</taxon>
        <taxon>Aspergillus</taxon>
        <taxon>Aspergillus subgen. Circumdati</taxon>
    </lineage>
</organism>
<evidence type="ECO:0000313" key="2">
    <source>
        <dbReference type="EMBL" id="KAB8068747.1"/>
    </source>
</evidence>
<keyword evidence="1" id="KW-0732">Signal</keyword>